<dbReference type="AlphaFoldDB" id="A0A0D2L103"/>
<accession>A0A0D2L103</accession>
<proteinExistence type="predicted"/>
<feature type="region of interest" description="Disordered" evidence="1">
    <location>
        <begin position="240"/>
        <end position="283"/>
    </location>
</feature>
<reference evidence="3" key="1">
    <citation type="submission" date="2014-04" db="EMBL/GenBank/DDBJ databases">
        <title>Evolutionary Origins and Diversification of the Mycorrhizal Mutualists.</title>
        <authorList>
            <consortium name="DOE Joint Genome Institute"/>
            <consortium name="Mycorrhizal Genomics Consortium"/>
            <person name="Kohler A."/>
            <person name="Kuo A."/>
            <person name="Nagy L.G."/>
            <person name="Floudas D."/>
            <person name="Copeland A."/>
            <person name="Barry K.W."/>
            <person name="Cichocki N."/>
            <person name="Veneault-Fourrey C."/>
            <person name="LaButti K."/>
            <person name="Lindquist E.A."/>
            <person name="Lipzen A."/>
            <person name="Lundell T."/>
            <person name="Morin E."/>
            <person name="Murat C."/>
            <person name="Riley R."/>
            <person name="Ohm R."/>
            <person name="Sun H."/>
            <person name="Tunlid A."/>
            <person name="Henrissat B."/>
            <person name="Grigoriev I.V."/>
            <person name="Hibbett D.S."/>
            <person name="Martin F."/>
        </authorList>
    </citation>
    <scope>NUCLEOTIDE SEQUENCE [LARGE SCALE GENOMIC DNA]</scope>
    <source>
        <strain evidence="3">FD-334 SS-4</strain>
    </source>
</reference>
<gene>
    <name evidence="2" type="ORF">HYPSUDRAFT_203850</name>
</gene>
<evidence type="ECO:0000256" key="1">
    <source>
        <dbReference type="SAM" id="MobiDB-lite"/>
    </source>
</evidence>
<evidence type="ECO:0000313" key="2">
    <source>
        <dbReference type="EMBL" id="KJA20357.1"/>
    </source>
</evidence>
<dbReference type="EMBL" id="KN817568">
    <property type="protein sequence ID" value="KJA20357.1"/>
    <property type="molecule type" value="Genomic_DNA"/>
</dbReference>
<evidence type="ECO:0000313" key="3">
    <source>
        <dbReference type="Proteomes" id="UP000054270"/>
    </source>
</evidence>
<name>A0A0D2L103_HYPSF</name>
<organism evidence="2 3">
    <name type="scientific">Hypholoma sublateritium (strain FD-334 SS-4)</name>
    <dbReference type="NCBI Taxonomy" id="945553"/>
    <lineage>
        <taxon>Eukaryota</taxon>
        <taxon>Fungi</taxon>
        <taxon>Dikarya</taxon>
        <taxon>Basidiomycota</taxon>
        <taxon>Agaricomycotina</taxon>
        <taxon>Agaricomycetes</taxon>
        <taxon>Agaricomycetidae</taxon>
        <taxon>Agaricales</taxon>
        <taxon>Agaricineae</taxon>
        <taxon>Strophariaceae</taxon>
        <taxon>Hypholoma</taxon>
    </lineage>
</organism>
<sequence>MQTLSTARALTPRTPSHTRLCSRQDLILRCPCTSRADARQPCQCQLERLLITLTVVHHTRHSRKLVHTTNAHFSLPRLQALLRFFAASQLSYTMLSSTLLQPGDQMQAHIERQPHPPVPPSYSPPSAACYTYLGSNSRPRGSAATATVVTYRPTPAAKFSYILARRKQHPEKPERAPPTSSFLPDRLRRATLSVTSTSKCVLVYRLLTPPPPRHAPTAAFLNTPIHITSRSLLPPVTADTNSVAQRPSRTPPVKLDPVRETRYGGAYDGGGKRGFEGRVCNAE</sequence>
<dbReference type="Proteomes" id="UP000054270">
    <property type="component" value="Unassembled WGS sequence"/>
</dbReference>
<protein>
    <submittedName>
        <fullName evidence="2">Uncharacterized protein</fullName>
    </submittedName>
</protein>
<keyword evidence="3" id="KW-1185">Reference proteome</keyword>